<dbReference type="PRINTS" id="PR00080">
    <property type="entry name" value="SDRFAMILY"/>
</dbReference>
<name>A0AAE4CMW1_9ACTN</name>
<dbReference type="AlphaFoldDB" id="A0AAE4CMW1"/>
<reference evidence="4" key="1">
    <citation type="submission" date="2023-07" db="EMBL/GenBank/DDBJ databases">
        <title>Sequencing the genomes of 1000 actinobacteria strains.</title>
        <authorList>
            <person name="Klenk H.-P."/>
        </authorList>
    </citation>
    <scope>NUCLEOTIDE SEQUENCE</scope>
    <source>
        <strain evidence="4">DSM 45977</strain>
    </source>
</reference>
<evidence type="ECO:0000313" key="4">
    <source>
        <dbReference type="EMBL" id="MDR7300028.1"/>
    </source>
</evidence>
<keyword evidence="2" id="KW-0560">Oxidoreductase</keyword>
<dbReference type="EMBL" id="JAVDXW010000001">
    <property type="protein sequence ID" value="MDR7300028.1"/>
    <property type="molecule type" value="Genomic_DNA"/>
</dbReference>
<evidence type="ECO:0000256" key="2">
    <source>
        <dbReference type="ARBA" id="ARBA00023002"/>
    </source>
</evidence>
<dbReference type="PROSITE" id="PS00061">
    <property type="entry name" value="ADH_SHORT"/>
    <property type="match status" value="1"/>
</dbReference>
<dbReference type="RefSeq" id="WP_310268106.1">
    <property type="nucleotide sequence ID" value="NZ_JAVDXW010000001.1"/>
</dbReference>
<gene>
    <name evidence="4" type="ORF">JOF55_000209</name>
</gene>
<comment type="caution">
    <text evidence="4">The sequence shown here is derived from an EMBL/GenBank/DDBJ whole genome shotgun (WGS) entry which is preliminary data.</text>
</comment>
<sequence length="326" mass="35222">MAQRIAGSVAVITGASSGIGRAAALAFAERGASVVLAARSADSLHEVARECEKCGGRALAVRTDVTDDTAVRALAGQAKEAFGRIDVWVNGAAVIVYGEFEDVPLEVYRRVLETNLFGQIHGARAVLPHFREQGSGRLINISSVWGSITAPYVSAYVVSKFGIRAFSESLQEGLRLRPEARDIHVCTILPQSVDTPIFRHAGRYTARSPKPVPLIVDPSRVVRAILRSVEHPRRQRIVGWWGRLLEVGHTVAPGFYSRLVPGVMNRTAFTRRPTAPGPGNIFEPMPEWNRVSGDWRYGRAKLATGTAAITAAAAAVIAAARRRSAD</sequence>
<dbReference type="InterPro" id="IPR002347">
    <property type="entry name" value="SDR_fam"/>
</dbReference>
<dbReference type="PRINTS" id="PR00081">
    <property type="entry name" value="GDHRDH"/>
</dbReference>
<dbReference type="PANTHER" id="PTHR44196">
    <property type="entry name" value="DEHYDROGENASE/REDUCTASE SDR FAMILY MEMBER 7B"/>
    <property type="match status" value="1"/>
</dbReference>
<dbReference type="InterPro" id="IPR020904">
    <property type="entry name" value="Sc_DH/Rdtase_CS"/>
</dbReference>
<dbReference type="NCBIfam" id="NF005495">
    <property type="entry name" value="PRK07109.1"/>
    <property type="match status" value="1"/>
</dbReference>
<evidence type="ECO:0000256" key="1">
    <source>
        <dbReference type="ARBA" id="ARBA00006484"/>
    </source>
</evidence>
<organism evidence="4 5">
    <name type="scientific">Haloactinomyces albus</name>
    <dbReference type="NCBI Taxonomy" id="1352928"/>
    <lineage>
        <taxon>Bacteria</taxon>
        <taxon>Bacillati</taxon>
        <taxon>Actinomycetota</taxon>
        <taxon>Actinomycetes</taxon>
        <taxon>Actinopolysporales</taxon>
        <taxon>Actinopolysporaceae</taxon>
        <taxon>Haloactinomyces</taxon>
    </lineage>
</organism>
<keyword evidence="5" id="KW-1185">Reference proteome</keyword>
<accession>A0AAE4CMW1</accession>
<dbReference type="Gene3D" id="3.40.50.720">
    <property type="entry name" value="NAD(P)-binding Rossmann-like Domain"/>
    <property type="match status" value="1"/>
</dbReference>
<comment type="similarity">
    <text evidence="1 3">Belongs to the short-chain dehydrogenases/reductases (SDR) family.</text>
</comment>
<dbReference type="NCBIfam" id="NF004792">
    <property type="entry name" value="PRK06139.1"/>
    <property type="match status" value="1"/>
</dbReference>
<dbReference type="Pfam" id="PF00106">
    <property type="entry name" value="adh_short"/>
    <property type="match status" value="1"/>
</dbReference>
<proteinExistence type="inferred from homology"/>
<dbReference type="SUPFAM" id="SSF51735">
    <property type="entry name" value="NAD(P)-binding Rossmann-fold domains"/>
    <property type="match status" value="1"/>
</dbReference>
<dbReference type="Proteomes" id="UP001180845">
    <property type="component" value="Unassembled WGS sequence"/>
</dbReference>
<dbReference type="GO" id="GO:0016020">
    <property type="term" value="C:membrane"/>
    <property type="evidence" value="ECO:0007669"/>
    <property type="project" value="TreeGrafter"/>
</dbReference>
<dbReference type="GO" id="GO:0016491">
    <property type="term" value="F:oxidoreductase activity"/>
    <property type="evidence" value="ECO:0007669"/>
    <property type="project" value="UniProtKB-KW"/>
</dbReference>
<evidence type="ECO:0000313" key="5">
    <source>
        <dbReference type="Proteomes" id="UP001180845"/>
    </source>
</evidence>
<protein>
    <submittedName>
        <fullName evidence="4">NAD(P)-dependent dehydrogenase (Short-subunit alcohol dehydrogenase family)</fullName>
    </submittedName>
</protein>
<evidence type="ECO:0000256" key="3">
    <source>
        <dbReference type="RuleBase" id="RU000363"/>
    </source>
</evidence>
<dbReference type="PANTHER" id="PTHR44196:SF1">
    <property type="entry name" value="DEHYDROGENASE_REDUCTASE SDR FAMILY MEMBER 7B"/>
    <property type="match status" value="1"/>
</dbReference>
<dbReference type="InterPro" id="IPR036291">
    <property type="entry name" value="NAD(P)-bd_dom_sf"/>
</dbReference>